<dbReference type="Proteomes" id="UP001138921">
    <property type="component" value="Unassembled WGS sequence"/>
</dbReference>
<evidence type="ECO:0000313" key="2">
    <source>
        <dbReference type="EMBL" id="MBT1154430.1"/>
    </source>
</evidence>
<gene>
    <name evidence="2" type="ORF">J1C56_02375</name>
</gene>
<reference evidence="2" key="1">
    <citation type="journal article" date="2021" name="Microorganisms">
        <title>Phylogenomic Reconstruction and Metabolic Potential of the Genus Aminobacter.</title>
        <authorList>
            <person name="Artuso I."/>
            <person name="Turrini P."/>
            <person name="Pirolo M."/>
            <person name="Lugli G.A."/>
            <person name="Ventura M."/>
            <person name="Visca P."/>
        </authorList>
    </citation>
    <scope>NUCLEOTIDE SEQUENCE</scope>
    <source>
        <strain evidence="2">LMG 26462</strain>
    </source>
</reference>
<organism evidence="2 3">
    <name type="scientific">Aminobacter anthyllidis</name>
    <dbReference type="NCBI Taxonomy" id="1035067"/>
    <lineage>
        <taxon>Bacteria</taxon>
        <taxon>Pseudomonadati</taxon>
        <taxon>Pseudomonadota</taxon>
        <taxon>Alphaproteobacteria</taxon>
        <taxon>Hyphomicrobiales</taxon>
        <taxon>Phyllobacteriaceae</taxon>
        <taxon>Aminobacter</taxon>
    </lineage>
</organism>
<comment type="caution">
    <text evidence="2">The sequence shown here is derived from an EMBL/GenBank/DDBJ whole genome shotgun (WGS) entry which is preliminary data.</text>
</comment>
<proteinExistence type="predicted"/>
<evidence type="ECO:0000256" key="1">
    <source>
        <dbReference type="SAM" id="MobiDB-lite"/>
    </source>
</evidence>
<feature type="region of interest" description="Disordered" evidence="1">
    <location>
        <begin position="1"/>
        <end position="41"/>
    </location>
</feature>
<accession>A0A9X1A7C2</accession>
<protein>
    <submittedName>
        <fullName evidence="2">Uncharacterized protein</fullName>
    </submittedName>
</protein>
<sequence>MCFGDTPEVEAPAPPPEVLTQAAPKKKTAVDDSKTNPLAIGTKKYRTTTGLGTNLGIPKAPSGISV</sequence>
<dbReference type="AlphaFoldDB" id="A0A9X1A7C2"/>
<name>A0A9X1A7C2_9HYPH</name>
<reference evidence="2" key="2">
    <citation type="submission" date="2021-03" db="EMBL/GenBank/DDBJ databases">
        <authorList>
            <person name="Artuso I."/>
            <person name="Turrini P."/>
            <person name="Pirolo M."/>
            <person name="Lugli G.A."/>
            <person name="Ventura M."/>
            <person name="Visca P."/>
        </authorList>
    </citation>
    <scope>NUCLEOTIDE SEQUENCE</scope>
    <source>
        <strain evidence="2">LMG 26462</strain>
    </source>
</reference>
<dbReference type="EMBL" id="JAFLWW010000001">
    <property type="protein sequence ID" value="MBT1154430.1"/>
    <property type="molecule type" value="Genomic_DNA"/>
</dbReference>
<keyword evidence="3" id="KW-1185">Reference proteome</keyword>
<evidence type="ECO:0000313" key="3">
    <source>
        <dbReference type="Proteomes" id="UP001138921"/>
    </source>
</evidence>
<dbReference type="RefSeq" id="WP_214385639.1">
    <property type="nucleotide sequence ID" value="NZ_JAFLWW010000001.1"/>
</dbReference>